<dbReference type="Proteomes" id="UP000017836">
    <property type="component" value="Unassembled WGS sequence"/>
</dbReference>
<organism evidence="2 3">
    <name type="scientific">Amborella trichopoda</name>
    <dbReference type="NCBI Taxonomy" id="13333"/>
    <lineage>
        <taxon>Eukaryota</taxon>
        <taxon>Viridiplantae</taxon>
        <taxon>Streptophyta</taxon>
        <taxon>Embryophyta</taxon>
        <taxon>Tracheophyta</taxon>
        <taxon>Spermatophyta</taxon>
        <taxon>Magnoliopsida</taxon>
        <taxon>Amborellales</taxon>
        <taxon>Amborellaceae</taxon>
        <taxon>Amborella</taxon>
    </lineage>
</organism>
<sequence>MGRFGCSSFPAWNSSSRSLSGTGGGAKGFSEHHKVSGLIGLWSSGSSKAPVVPGGRQSILKGAREVRKGSTAQWDSQALVCSFSPPVEDLSMLQDRTTVSGNREPMSEPDNQEPTMEWKVVSRKRRAKHLWKGVVGDAPGTSTAHFQIQNLGVAMYARETLIRELNGIINVVPWASTHTSSVNLSYLQKDATSTDGGPNSG</sequence>
<gene>
    <name evidence="2" type="ORF">AMTR_s00006p00258010</name>
</gene>
<feature type="region of interest" description="Disordered" evidence="1">
    <location>
        <begin position="1"/>
        <end position="29"/>
    </location>
</feature>
<keyword evidence="3" id="KW-1185">Reference proteome</keyword>
<dbReference type="Gramene" id="ERN05805">
    <property type="protein sequence ID" value="ERN05805"/>
    <property type="gene ID" value="AMTR_s00006p00258010"/>
</dbReference>
<dbReference type="AlphaFoldDB" id="W1PFG8"/>
<proteinExistence type="predicted"/>
<dbReference type="EMBL" id="KI393980">
    <property type="protein sequence ID" value="ERN05805.1"/>
    <property type="molecule type" value="Genomic_DNA"/>
</dbReference>
<evidence type="ECO:0000313" key="3">
    <source>
        <dbReference type="Proteomes" id="UP000017836"/>
    </source>
</evidence>
<name>W1PFG8_AMBTC</name>
<evidence type="ECO:0000256" key="1">
    <source>
        <dbReference type="SAM" id="MobiDB-lite"/>
    </source>
</evidence>
<reference evidence="3" key="1">
    <citation type="journal article" date="2013" name="Science">
        <title>The Amborella genome and the evolution of flowering plants.</title>
        <authorList>
            <consortium name="Amborella Genome Project"/>
        </authorList>
    </citation>
    <scope>NUCLEOTIDE SEQUENCE [LARGE SCALE GENOMIC DNA]</scope>
</reference>
<dbReference type="HOGENOM" id="CLU_1362060_0_0_1"/>
<evidence type="ECO:0000313" key="2">
    <source>
        <dbReference type="EMBL" id="ERN05805.1"/>
    </source>
</evidence>
<accession>W1PFG8</accession>
<protein>
    <submittedName>
        <fullName evidence="2">Uncharacterized protein</fullName>
    </submittedName>
</protein>